<dbReference type="Pfam" id="PF01565">
    <property type="entry name" value="FAD_binding_4"/>
    <property type="match status" value="1"/>
</dbReference>
<evidence type="ECO:0000259" key="3">
    <source>
        <dbReference type="PROSITE" id="PS51387"/>
    </source>
</evidence>
<dbReference type="Gene3D" id="3.30.465.10">
    <property type="match status" value="1"/>
</dbReference>
<dbReference type="EMBL" id="JACORU010000001">
    <property type="protein sequence ID" value="MBC5763865.1"/>
    <property type="molecule type" value="Genomic_DNA"/>
</dbReference>
<keyword evidence="1" id="KW-0285">Flavoprotein</keyword>
<name>A0A923S131_9BURK</name>
<feature type="domain" description="FAD-binding PCMH-type" evidence="3">
    <location>
        <begin position="1"/>
        <end position="170"/>
    </location>
</feature>
<dbReference type="GO" id="GO:0019154">
    <property type="term" value="F:glycolate dehydrogenase activity"/>
    <property type="evidence" value="ECO:0007669"/>
    <property type="project" value="UniProtKB-EC"/>
</dbReference>
<dbReference type="Proteomes" id="UP000596827">
    <property type="component" value="Unassembled WGS sequence"/>
</dbReference>
<evidence type="ECO:0000256" key="2">
    <source>
        <dbReference type="ARBA" id="ARBA00022827"/>
    </source>
</evidence>
<dbReference type="InterPro" id="IPR036318">
    <property type="entry name" value="FAD-bd_PCMH-like_sf"/>
</dbReference>
<dbReference type="InterPro" id="IPR016166">
    <property type="entry name" value="FAD-bd_PCMH"/>
</dbReference>
<comment type="caution">
    <text evidence="4">The sequence shown here is derived from an EMBL/GenBank/DDBJ whole genome shotgun (WGS) entry which is preliminary data.</text>
</comment>
<dbReference type="InterPro" id="IPR016164">
    <property type="entry name" value="FAD-linked_Oxase-like_C"/>
</dbReference>
<dbReference type="SUPFAM" id="SSF55103">
    <property type="entry name" value="FAD-linked oxidases, C-terminal domain"/>
    <property type="match status" value="1"/>
</dbReference>
<evidence type="ECO:0000256" key="1">
    <source>
        <dbReference type="ARBA" id="ARBA00022630"/>
    </source>
</evidence>
<protein>
    <submittedName>
        <fullName evidence="4">Glycolate oxidase subunit GlcE</fullName>
        <ecNumber evidence="4">1.1.99.14</ecNumber>
    </submittedName>
</protein>
<dbReference type="RefSeq" id="WP_187080282.1">
    <property type="nucleotide sequence ID" value="NZ_JACORU010000001.1"/>
</dbReference>
<sequence length="363" mass="39125">MDDVLAQLIERIREAAGSGTPVRIRGGGSKDFYGERFDGEMLRTGALDRVIAYEPSELVVTVQAGMPLTELEALLAREGQCLPFEPPHFAGEPTVGGMVAAGLSGPARASVGSVRDYVLGITLVNGRGEQLRFGGTVMKNVAGYDVSRLMVGAMGTLGLIAEVSLKVLPVARAEATLQFQMTQAEALKHLNAWGGKPLPLNASCWTPDDAGTLMLRLRGAQAAVDAACKALGGQRQDNADAAKGWQRCRDMELPWFTDRGERDLWRLSVPQTAQPLGGPEPGVIEWHGGQRWLRADRSDASLVRELAQDAGGHATLFMPADLGGIPPQRFQPLPAALDHIHRELKRQFDPAGIFNPGRLYSDF</sequence>
<dbReference type="NCBIfam" id="NF008439">
    <property type="entry name" value="PRK11282.1"/>
    <property type="match status" value="1"/>
</dbReference>
<accession>A0A923S131</accession>
<dbReference type="PROSITE" id="PS51387">
    <property type="entry name" value="FAD_PCMH"/>
    <property type="match status" value="1"/>
</dbReference>
<keyword evidence="5" id="KW-1185">Reference proteome</keyword>
<dbReference type="PANTHER" id="PTHR11748">
    <property type="entry name" value="D-LACTATE DEHYDROGENASE"/>
    <property type="match status" value="1"/>
</dbReference>
<evidence type="ECO:0000313" key="5">
    <source>
        <dbReference type="Proteomes" id="UP000596827"/>
    </source>
</evidence>
<reference evidence="4" key="1">
    <citation type="submission" date="2020-08" db="EMBL/GenBank/DDBJ databases">
        <title>Ramlibacter sp. GTP1 16S ribosomal RNA gene genome sequencing and assembly.</title>
        <authorList>
            <person name="Kang M."/>
        </authorList>
    </citation>
    <scope>NUCLEOTIDE SEQUENCE</scope>
    <source>
        <strain evidence="4">GTP1</strain>
    </source>
</reference>
<dbReference type="GO" id="GO:0071949">
    <property type="term" value="F:FAD binding"/>
    <property type="evidence" value="ECO:0007669"/>
    <property type="project" value="InterPro"/>
</dbReference>
<dbReference type="PANTHER" id="PTHR11748:SF103">
    <property type="entry name" value="GLYCOLATE OXIDASE SUBUNIT GLCE"/>
    <property type="match status" value="1"/>
</dbReference>
<dbReference type="InterPro" id="IPR006094">
    <property type="entry name" value="Oxid_FAD_bind_N"/>
</dbReference>
<dbReference type="SUPFAM" id="SSF56176">
    <property type="entry name" value="FAD-binding/transporter-associated domain-like"/>
    <property type="match status" value="1"/>
</dbReference>
<keyword evidence="2" id="KW-0274">FAD</keyword>
<dbReference type="EC" id="1.1.99.14" evidence="4"/>
<evidence type="ECO:0000313" key="4">
    <source>
        <dbReference type="EMBL" id="MBC5763865.1"/>
    </source>
</evidence>
<dbReference type="InterPro" id="IPR016169">
    <property type="entry name" value="FAD-bd_PCMH_sub2"/>
</dbReference>
<gene>
    <name evidence="4" type="primary">glcE</name>
    <name evidence="4" type="ORF">H8R02_05350</name>
</gene>
<organism evidence="4 5">
    <name type="scientific">Ramlibacter albus</name>
    <dbReference type="NCBI Taxonomy" id="2079448"/>
    <lineage>
        <taxon>Bacteria</taxon>
        <taxon>Pseudomonadati</taxon>
        <taxon>Pseudomonadota</taxon>
        <taxon>Betaproteobacteria</taxon>
        <taxon>Burkholderiales</taxon>
        <taxon>Comamonadaceae</taxon>
        <taxon>Ramlibacter</taxon>
    </lineage>
</organism>
<dbReference type="AlphaFoldDB" id="A0A923S131"/>
<keyword evidence="4" id="KW-0560">Oxidoreductase</keyword>
<proteinExistence type="predicted"/>